<evidence type="ECO:0000313" key="2">
    <source>
        <dbReference type="EMBL" id="MXQ06560.1"/>
    </source>
</evidence>
<dbReference type="Pfam" id="PF03372">
    <property type="entry name" value="Exo_endo_phos"/>
    <property type="match status" value="1"/>
</dbReference>
<dbReference type="GO" id="GO:0016787">
    <property type="term" value="F:hydrolase activity"/>
    <property type="evidence" value="ECO:0007669"/>
    <property type="project" value="UniProtKB-KW"/>
</dbReference>
<dbReference type="GO" id="GO:0016020">
    <property type="term" value="C:membrane"/>
    <property type="evidence" value="ECO:0007669"/>
    <property type="project" value="GOC"/>
</dbReference>
<accession>A0A7C9MU01</accession>
<dbReference type="SUPFAM" id="SSF56219">
    <property type="entry name" value="DNase I-like"/>
    <property type="match status" value="1"/>
</dbReference>
<keyword evidence="2" id="KW-0378">Hydrolase</keyword>
<dbReference type="PANTHER" id="PTHR14859:SF15">
    <property type="entry name" value="ENDONUCLEASE_EXONUCLEASE_PHOSPHATASE DOMAIN-CONTAINING PROTEIN"/>
    <property type="match status" value="1"/>
</dbReference>
<dbReference type="PANTHER" id="PTHR14859">
    <property type="entry name" value="CALCOFLUOR WHITE HYPERSENSITIVE PROTEIN PRECURSOR"/>
    <property type="match status" value="1"/>
</dbReference>
<gene>
    <name evidence="2" type="ORF">GQ651_01745</name>
</gene>
<organism evidence="2 3">
    <name type="scientific">Kangsaoukella pontilimi</name>
    <dbReference type="NCBI Taxonomy" id="2691042"/>
    <lineage>
        <taxon>Bacteria</taxon>
        <taxon>Pseudomonadati</taxon>
        <taxon>Pseudomonadota</taxon>
        <taxon>Alphaproteobacteria</taxon>
        <taxon>Rhodobacterales</taxon>
        <taxon>Paracoccaceae</taxon>
        <taxon>Kangsaoukella</taxon>
    </lineage>
</organism>
<protein>
    <submittedName>
        <fullName evidence="2">Metal-dependent hydrolase</fullName>
    </submittedName>
</protein>
<reference evidence="2 3" key="2">
    <citation type="submission" date="2020-03" db="EMBL/GenBank/DDBJ databases">
        <title>Kangsaoukella pontilimi gen. nov., sp. nov., a new member of the family Rhodobacteraceae isolated from a tidal mudflat.</title>
        <authorList>
            <person name="Kim I.S."/>
        </authorList>
    </citation>
    <scope>NUCLEOTIDE SEQUENCE [LARGE SCALE GENOMIC DNA]</scope>
    <source>
        <strain evidence="2 3">GH1-50</strain>
    </source>
</reference>
<sequence>MSALQAASWNIRKCVGLDWRRDPRRTARVLAGLEADIVALQEADKRLGNRPASLPGHLIAAETQYRPVEVDSHPGSLGWHGNAVLVTGRVDLHEADAIHLPGLEPRGALIVDFGLDGLDWRVVAVHLGLLRQSRQAQKTAIREALAARDRRPTIIMGDFNEWSATKGFDAFADYEVHAPGRTFHASRPVASLDRFVVSRDVAIEDARVIETPVTRIASDHLPISGRFTRR</sequence>
<keyword evidence="3" id="KW-1185">Reference proteome</keyword>
<feature type="domain" description="Endonuclease/exonuclease/phosphatase" evidence="1">
    <location>
        <begin position="7"/>
        <end position="220"/>
    </location>
</feature>
<evidence type="ECO:0000313" key="3">
    <source>
        <dbReference type="Proteomes" id="UP000480350"/>
    </source>
</evidence>
<comment type="caution">
    <text evidence="2">The sequence shown here is derived from an EMBL/GenBank/DDBJ whole genome shotgun (WGS) entry which is preliminary data.</text>
</comment>
<dbReference type="InterPro" id="IPR005135">
    <property type="entry name" value="Endo/exonuclease/phosphatase"/>
</dbReference>
<evidence type="ECO:0000259" key="1">
    <source>
        <dbReference type="Pfam" id="PF03372"/>
    </source>
</evidence>
<dbReference type="AlphaFoldDB" id="A0A7C9MU01"/>
<name>A0A7C9MU01_9RHOB</name>
<reference evidence="2 3" key="1">
    <citation type="submission" date="2019-12" db="EMBL/GenBank/DDBJ databases">
        <authorList>
            <person name="Lee S.D."/>
        </authorList>
    </citation>
    <scope>NUCLEOTIDE SEQUENCE [LARGE SCALE GENOMIC DNA]</scope>
    <source>
        <strain evidence="2 3">GH1-50</strain>
    </source>
</reference>
<dbReference type="InterPro" id="IPR036691">
    <property type="entry name" value="Endo/exonu/phosph_ase_sf"/>
</dbReference>
<dbReference type="Proteomes" id="UP000480350">
    <property type="component" value="Unassembled WGS sequence"/>
</dbReference>
<proteinExistence type="predicted"/>
<dbReference type="GO" id="GO:0006506">
    <property type="term" value="P:GPI anchor biosynthetic process"/>
    <property type="evidence" value="ECO:0007669"/>
    <property type="project" value="TreeGrafter"/>
</dbReference>
<dbReference type="RefSeq" id="WP_160762490.1">
    <property type="nucleotide sequence ID" value="NZ_WUPT01000001.1"/>
</dbReference>
<dbReference type="Gene3D" id="3.60.10.10">
    <property type="entry name" value="Endonuclease/exonuclease/phosphatase"/>
    <property type="match status" value="1"/>
</dbReference>
<dbReference type="EMBL" id="WUPT01000001">
    <property type="protein sequence ID" value="MXQ06560.1"/>
    <property type="molecule type" value="Genomic_DNA"/>
</dbReference>
<dbReference type="InterPro" id="IPR051916">
    <property type="entry name" value="GPI-anchor_lipid_remodeler"/>
</dbReference>